<protein>
    <submittedName>
        <fullName evidence="1">Uncharacterized protein</fullName>
    </submittedName>
</protein>
<proteinExistence type="predicted"/>
<evidence type="ECO:0000313" key="2">
    <source>
        <dbReference type="Proteomes" id="UP000634136"/>
    </source>
</evidence>
<reference evidence="1" key="1">
    <citation type="submission" date="2020-09" db="EMBL/GenBank/DDBJ databases">
        <title>Genome-Enabled Discovery of Anthraquinone Biosynthesis in Senna tora.</title>
        <authorList>
            <person name="Kang S.-H."/>
            <person name="Pandey R.P."/>
            <person name="Lee C.-M."/>
            <person name="Sim J.-S."/>
            <person name="Jeong J.-T."/>
            <person name="Choi B.-S."/>
            <person name="Jung M."/>
            <person name="Ginzburg D."/>
            <person name="Zhao K."/>
            <person name="Won S.Y."/>
            <person name="Oh T.-J."/>
            <person name="Yu Y."/>
            <person name="Kim N.-H."/>
            <person name="Lee O.R."/>
            <person name="Lee T.-H."/>
            <person name="Bashyal P."/>
            <person name="Kim T.-S."/>
            <person name="Lee W.-H."/>
            <person name="Kawkins C."/>
            <person name="Kim C.-K."/>
            <person name="Kim J.S."/>
            <person name="Ahn B.O."/>
            <person name="Rhee S.Y."/>
            <person name="Sohng J.K."/>
        </authorList>
    </citation>
    <scope>NUCLEOTIDE SEQUENCE</scope>
    <source>
        <tissue evidence="1">Leaf</tissue>
    </source>
</reference>
<gene>
    <name evidence="1" type="ORF">G2W53_003886</name>
</gene>
<comment type="caution">
    <text evidence="1">The sequence shown here is derived from an EMBL/GenBank/DDBJ whole genome shotgun (WGS) entry which is preliminary data.</text>
</comment>
<dbReference type="AlphaFoldDB" id="A0A834XEB0"/>
<evidence type="ECO:0000313" key="1">
    <source>
        <dbReference type="EMBL" id="KAF7841588.1"/>
    </source>
</evidence>
<keyword evidence="2" id="KW-1185">Reference proteome</keyword>
<sequence length="147" mass="16020">MNNPRLPHCLPPPFAIANEATLRTQPCYSRVDTVNPLNSGPILPPSCRDDLAELKDLFIQGFKAMKDAIAAEINRAVQNAPPLVTSNEEEDFEPQSEIDLASDTLSYTQGSSETSFKSACSWIVTSDSSEDDNSQNPLRGTVLPIVL</sequence>
<dbReference type="EMBL" id="JAAIUW010000002">
    <property type="protein sequence ID" value="KAF7841588.1"/>
    <property type="molecule type" value="Genomic_DNA"/>
</dbReference>
<name>A0A834XEB0_9FABA</name>
<organism evidence="1 2">
    <name type="scientific">Senna tora</name>
    <dbReference type="NCBI Taxonomy" id="362788"/>
    <lineage>
        <taxon>Eukaryota</taxon>
        <taxon>Viridiplantae</taxon>
        <taxon>Streptophyta</taxon>
        <taxon>Embryophyta</taxon>
        <taxon>Tracheophyta</taxon>
        <taxon>Spermatophyta</taxon>
        <taxon>Magnoliopsida</taxon>
        <taxon>eudicotyledons</taxon>
        <taxon>Gunneridae</taxon>
        <taxon>Pentapetalae</taxon>
        <taxon>rosids</taxon>
        <taxon>fabids</taxon>
        <taxon>Fabales</taxon>
        <taxon>Fabaceae</taxon>
        <taxon>Caesalpinioideae</taxon>
        <taxon>Cassia clade</taxon>
        <taxon>Senna</taxon>
    </lineage>
</organism>
<dbReference type="Proteomes" id="UP000634136">
    <property type="component" value="Unassembled WGS sequence"/>
</dbReference>
<accession>A0A834XEB0</accession>